<comment type="caution">
    <text evidence="10">The sequence shown here is derived from an EMBL/GenBank/DDBJ whole genome shotgun (WGS) entry which is preliminary data.</text>
</comment>
<dbReference type="SUPFAM" id="SSF81665">
    <property type="entry name" value="Calcium ATPase, transmembrane domain M"/>
    <property type="match status" value="1"/>
</dbReference>
<dbReference type="OrthoDB" id="425043at2759"/>
<keyword evidence="6" id="KW-1278">Translocase</keyword>
<organism evidence="10 11">
    <name type="scientific">Perkinsus olseni</name>
    <name type="common">Perkinsus atlanticus</name>
    <dbReference type="NCBI Taxonomy" id="32597"/>
    <lineage>
        <taxon>Eukaryota</taxon>
        <taxon>Sar</taxon>
        <taxon>Alveolata</taxon>
        <taxon>Perkinsozoa</taxon>
        <taxon>Perkinsea</taxon>
        <taxon>Perkinsida</taxon>
        <taxon>Perkinsidae</taxon>
        <taxon>Perkinsus</taxon>
    </lineage>
</organism>
<evidence type="ECO:0000256" key="5">
    <source>
        <dbReference type="ARBA" id="ARBA00022842"/>
    </source>
</evidence>
<dbReference type="InterPro" id="IPR008250">
    <property type="entry name" value="ATPase_P-typ_transduc_dom_A_sf"/>
</dbReference>
<evidence type="ECO:0000256" key="7">
    <source>
        <dbReference type="SAM" id="Phobius"/>
    </source>
</evidence>
<dbReference type="Proteomes" id="UP000541610">
    <property type="component" value="Unassembled WGS sequence"/>
</dbReference>
<evidence type="ECO:0000256" key="2">
    <source>
        <dbReference type="ARBA" id="ARBA00022723"/>
    </source>
</evidence>
<evidence type="ECO:0000256" key="1">
    <source>
        <dbReference type="ARBA" id="ARBA00004141"/>
    </source>
</evidence>
<dbReference type="AlphaFoldDB" id="A0A7J6N1F5"/>
<keyword evidence="2" id="KW-0479">Metal-binding</keyword>
<gene>
    <name evidence="10" type="ORF">FOZ60_017455</name>
</gene>
<dbReference type="GO" id="GO:0046872">
    <property type="term" value="F:metal ion binding"/>
    <property type="evidence" value="ECO:0007669"/>
    <property type="project" value="UniProtKB-KW"/>
</dbReference>
<evidence type="ECO:0000313" key="10">
    <source>
        <dbReference type="EMBL" id="KAF4677240.1"/>
    </source>
</evidence>
<dbReference type="InterPro" id="IPR006544">
    <property type="entry name" value="P-type_TPase_V"/>
</dbReference>
<dbReference type="Gene3D" id="2.70.150.10">
    <property type="entry name" value="Calcium-transporting ATPase, cytoplasmic transduction domain A"/>
    <property type="match status" value="1"/>
</dbReference>
<keyword evidence="3" id="KW-0547">Nucleotide-binding</keyword>
<accession>A0A7J6N1F5</accession>
<name>A0A7J6N1F5_PEROL</name>
<evidence type="ECO:0000256" key="6">
    <source>
        <dbReference type="ARBA" id="ARBA00022967"/>
    </source>
</evidence>
<dbReference type="Pfam" id="PF00690">
    <property type="entry name" value="Cation_ATPase_N"/>
    <property type="match status" value="1"/>
</dbReference>
<evidence type="ECO:0000256" key="4">
    <source>
        <dbReference type="ARBA" id="ARBA00022840"/>
    </source>
</evidence>
<evidence type="ECO:0000256" key="3">
    <source>
        <dbReference type="ARBA" id="ARBA00022741"/>
    </source>
</evidence>
<dbReference type="PANTHER" id="PTHR45630">
    <property type="entry name" value="CATION-TRANSPORTING ATPASE-RELATED"/>
    <property type="match status" value="1"/>
</dbReference>
<evidence type="ECO:0000259" key="9">
    <source>
        <dbReference type="Pfam" id="PF00690"/>
    </source>
</evidence>
<dbReference type="EMBL" id="JABANP010000997">
    <property type="protein sequence ID" value="KAF4677240.1"/>
    <property type="molecule type" value="Genomic_DNA"/>
</dbReference>
<dbReference type="GO" id="GO:0005524">
    <property type="term" value="F:ATP binding"/>
    <property type="evidence" value="ECO:0007669"/>
    <property type="project" value="UniProtKB-KW"/>
</dbReference>
<feature type="domain" description="Cation-transporting P-type ATPase N-terminal" evidence="9">
    <location>
        <begin position="254"/>
        <end position="301"/>
    </location>
</feature>
<feature type="domain" description="P-type ATPase A" evidence="8">
    <location>
        <begin position="346"/>
        <end position="414"/>
    </location>
</feature>
<dbReference type="InterPro" id="IPR059000">
    <property type="entry name" value="ATPase_P-type_domA"/>
</dbReference>
<dbReference type="InterPro" id="IPR023298">
    <property type="entry name" value="ATPase_P-typ_TM_dom_sf"/>
</dbReference>
<comment type="subcellular location">
    <subcellularLocation>
        <location evidence="1">Membrane</location>
        <topology evidence="1">Multi-pass membrane protein</topology>
    </subcellularLocation>
</comment>
<keyword evidence="7" id="KW-0812">Transmembrane</keyword>
<dbReference type="GO" id="GO:0016020">
    <property type="term" value="C:membrane"/>
    <property type="evidence" value="ECO:0007669"/>
    <property type="project" value="UniProtKB-SubCell"/>
</dbReference>
<keyword evidence="4" id="KW-0067">ATP-binding</keyword>
<feature type="transmembrane region" description="Helical" evidence="7">
    <location>
        <begin position="310"/>
        <end position="332"/>
    </location>
</feature>
<dbReference type="Pfam" id="PF00122">
    <property type="entry name" value="E1-E2_ATPase"/>
    <property type="match status" value="1"/>
</dbReference>
<evidence type="ECO:0000313" key="11">
    <source>
        <dbReference type="Proteomes" id="UP000541610"/>
    </source>
</evidence>
<dbReference type="InterPro" id="IPR004014">
    <property type="entry name" value="ATPase_P-typ_cation-transptr_N"/>
</dbReference>
<sequence length="452" mass="50837">FIENFQLPRMEFGARVALTWTCVLCGQLLISAIFLIYRSAHTTRAFKTKHKSSGAAHRLQKIGRRHNYSVFLDRPAGLGLPWHRHDAIVVFCTFSYFPELLSAWQTDWNGVVIPCIYSMVIFHVLAATLSKFYGSLATLFMLPEPNLPDATSVVIEEAVPLAEDSKDMIDPGMASEEDIPAFGRQLSVLWDRLRTRFRTATRKTLVEVEYDEVLDVKCYEYTCVRYVLDDEEGRYRPVGMGQWTSDEMHSRMKAGGMSHDEAKLELERTGPNEIRVRVPGVLESLAAEFSDVLYILQSIAAWSYIVYTAWNIGCIWLGMTFIAGIYRALFIVRRGQKKIAAMAKLESRVKVLRSGEWIEIGSHGVVIGDLLRVEEGEPLPCDGVIVQGSIIVNESMLTGEPMPIQKFPVEDVQGAGSNEEEYGIRRHHLYAVDGPARGTGCVVGDRCWSSDD</sequence>
<dbReference type="GO" id="GO:0019829">
    <property type="term" value="F:ATPase-coupled monoatomic cation transmembrane transporter activity"/>
    <property type="evidence" value="ECO:0007669"/>
    <property type="project" value="TreeGrafter"/>
</dbReference>
<protein>
    <recommendedName>
        <fullName evidence="12">Cation-transporting P-type ATPase N-terminal domain-containing protein</fullName>
    </recommendedName>
</protein>
<dbReference type="SUPFAM" id="SSF81653">
    <property type="entry name" value="Calcium ATPase, transduction domain A"/>
    <property type="match status" value="1"/>
</dbReference>
<feature type="transmembrane region" description="Helical" evidence="7">
    <location>
        <begin position="111"/>
        <end position="133"/>
    </location>
</feature>
<keyword evidence="7" id="KW-0472">Membrane</keyword>
<proteinExistence type="predicted"/>
<evidence type="ECO:0000259" key="8">
    <source>
        <dbReference type="Pfam" id="PF00122"/>
    </source>
</evidence>
<evidence type="ECO:0008006" key="12">
    <source>
        <dbReference type="Google" id="ProtNLM"/>
    </source>
</evidence>
<keyword evidence="7" id="KW-1133">Transmembrane helix</keyword>
<feature type="transmembrane region" description="Helical" evidence="7">
    <location>
        <begin position="12"/>
        <end position="37"/>
    </location>
</feature>
<dbReference type="GO" id="GO:0140358">
    <property type="term" value="F:P-type transmembrane transporter activity"/>
    <property type="evidence" value="ECO:0007669"/>
    <property type="project" value="InterPro"/>
</dbReference>
<feature type="non-terminal residue" evidence="10">
    <location>
        <position position="1"/>
    </location>
</feature>
<keyword evidence="5" id="KW-0460">Magnesium</keyword>
<reference evidence="10 11" key="1">
    <citation type="submission" date="2020-04" db="EMBL/GenBank/DDBJ databases">
        <title>Perkinsus olseni comparative genomics.</title>
        <authorList>
            <person name="Bogema D.R."/>
        </authorList>
    </citation>
    <scope>NUCLEOTIDE SEQUENCE [LARGE SCALE GENOMIC DNA]</scope>
    <source>
        <strain evidence="10">00978-12</strain>
    </source>
</reference>
<dbReference type="PANTHER" id="PTHR45630:SF11">
    <property type="entry name" value="CATION-TRANSPORTING P-TYPE ATPASE N-TERMINAL DOMAIN-CONTAINING PROTEIN"/>
    <property type="match status" value="1"/>
</dbReference>